<evidence type="ECO:0000256" key="3">
    <source>
        <dbReference type="ARBA" id="ARBA00020719"/>
    </source>
</evidence>
<dbReference type="STRING" id="931890.G8JS48"/>
<dbReference type="Gene3D" id="1.25.10.10">
    <property type="entry name" value="Leucine-rich Repeat Variant"/>
    <property type="match status" value="1"/>
</dbReference>
<keyword evidence="7" id="KW-1185">Reference proteome</keyword>
<keyword evidence="4" id="KW-0677">Repeat</keyword>
<dbReference type="InterPro" id="IPR011989">
    <property type="entry name" value="ARM-like"/>
</dbReference>
<dbReference type="Proteomes" id="UP000006790">
    <property type="component" value="Chromosome 3"/>
</dbReference>
<evidence type="ECO:0000259" key="5">
    <source>
        <dbReference type="Pfam" id="PF08609"/>
    </source>
</evidence>
<evidence type="ECO:0000313" key="6">
    <source>
        <dbReference type="EMBL" id="AET38967.1"/>
    </source>
</evidence>
<gene>
    <name evidence="6" type="ordered locus">Ecym_3484</name>
</gene>
<reference evidence="7" key="1">
    <citation type="journal article" date="2012" name="G3 (Bethesda)">
        <title>Pichia sorbitophila, an interspecies yeast hybrid reveals early steps of genome resolution following polyploidization.</title>
        <authorList>
            <person name="Leh Louis V."/>
            <person name="Despons L."/>
            <person name="Friedrich A."/>
            <person name="Martin T."/>
            <person name="Durrens P."/>
            <person name="Casaregola S."/>
            <person name="Neuveglise C."/>
            <person name="Fairhead C."/>
            <person name="Marck C."/>
            <person name="Cruz J.A."/>
            <person name="Straub M.L."/>
            <person name="Kugler V."/>
            <person name="Sacerdot C."/>
            <person name="Uzunov Z."/>
            <person name="Thierry A."/>
            <person name="Weiss S."/>
            <person name="Bleykasten C."/>
            <person name="De Montigny J."/>
            <person name="Jacques N."/>
            <person name="Jung P."/>
            <person name="Lemaire M."/>
            <person name="Mallet S."/>
            <person name="Morel G."/>
            <person name="Richard G.F."/>
            <person name="Sarkar A."/>
            <person name="Savel G."/>
            <person name="Schacherer J."/>
            <person name="Seret M.L."/>
            <person name="Talla E."/>
            <person name="Samson G."/>
            <person name="Jubin C."/>
            <person name="Poulain J."/>
            <person name="Vacherie B."/>
            <person name="Barbe V."/>
            <person name="Pelletier E."/>
            <person name="Sherman D.J."/>
            <person name="Westhof E."/>
            <person name="Weissenbach J."/>
            <person name="Baret P.V."/>
            <person name="Wincker P."/>
            <person name="Gaillardin C."/>
            <person name="Dujon B."/>
            <person name="Souciet J.L."/>
        </authorList>
    </citation>
    <scope>NUCLEOTIDE SEQUENCE [LARGE SCALE GENOMIC DNA]</scope>
    <source>
        <strain evidence="7">CBS 270.75 / DBVPG 7215 / KCTC 17166 / NRRL Y-17582</strain>
    </source>
</reference>
<protein>
    <recommendedName>
        <fullName evidence="3">Hsp70 nucleotide exchange factor FES1</fullName>
    </recommendedName>
    <alternativeName>
        <fullName evidence="2">Hsp70 nucleotide exchange factor fes1</fullName>
    </alternativeName>
</protein>
<dbReference type="PANTHER" id="PTHR19316">
    <property type="entry name" value="PROTEIN FOLDING REGULATOR"/>
    <property type="match status" value="1"/>
</dbReference>
<dbReference type="GO" id="GO:0005783">
    <property type="term" value="C:endoplasmic reticulum"/>
    <property type="evidence" value="ECO:0007669"/>
    <property type="project" value="TreeGrafter"/>
</dbReference>
<dbReference type="Pfam" id="PF08609">
    <property type="entry name" value="Fes1"/>
    <property type="match status" value="1"/>
</dbReference>
<dbReference type="KEGG" id="erc:Ecym_3484"/>
<dbReference type="GeneID" id="11472292"/>
<dbReference type="GO" id="GO:0000774">
    <property type="term" value="F:adenyl-nucleotide exchange factor activity"/>
    <property type="evidence" value="ECO:0007669"/>
    <property type="project" value="EnsemblFungi"/>
</dbReference>
<dbReference type="InterPro" id="IPR016024">
    <property type="entry name" value="ARM-type_fold"/>
</dbReference>
<dbReference type="eggNOG" id="KOG2160">
    <property type="taxonomic scope" value="Eukaryota"/>
</dbReference>
<dbReference type="AlphaFoldDB" id="G8JS48"/>
<sequence>MEKLLHWSIANAQGDDEAIAKAGQPDPKLLQQLFGGGPDEPTLMKQAIAVIMNPEAELDNKLIAFDNFEMLIENLDNANNIENLKLWGPLIEILDSPEEELRVASLSVIGTAVQNNSKSQESFVKNEGGLEKVIGLAKDTTQSSQVRTKSFYALSSLVRHNSTVCELVVQNEGLDLIKPVLNDSSLSEKLKLRVLAFLAAILTTVNIEQSFLDSLRKDKLIESSIDFLDPSVNIYLIDRALNFLAILSQSHVKFEKSEITKLQSSFKKLEALKNRLNEEDYETVRQILE</sequence>
<dbReference type="RefSeq" id="XP_003645784.1">
    <property type="nucleotide sequence ID" value="XM_003645736.1"/>
</dbReference>
<feature type="domain" description="Nucleotide exchange factor Fes1" evidence="5">
    <location>
        <begin position="1"/>
        <end position="81"/>
    </location>
</feature>
<dbReference type="GO" id="GO:0071629">
    <property type="term" value="P:cytoplasm protein quality control by the ubiquitin-proteasome system"/>
    <property type="evidence" value="ECO:0007669"/>
    <property type="project" value="EnsemblFungi"/>
</dbReference>
<dbReference type="SUPFAM" id="SSF48371">
    <property type="entry name" value="ARM repeat"/>
    <property type="match status" value="1"/>
</dbReference>
<evidence type="ECO:0000256" key="4">
    <source>
        <dbReference type="ARBA" id="ARBA00022737"/>
    </source>
</evidence>
<dbReference type="PANTHER" id="PTHR19316:SF18">
    <property type="entry name" value="HSP70-BINDING PROTEIN 1"/>
    <property type="match status" value="1"/>
</dbReference>
<dbReference type="InParanoid" id="G8JS48"/>
<name>G8JS48_ERECY</name>
<evidence type="ECO:0000313" key="7">
    <source>
        <dbReference type="Proteomes" id="UP000006790"/>
    </source>
</evidence>
<dbReference type="InterPro" id="IPR050693">
    <property type="entry name" value="Hsp70_NEF-Inhibitors"/>
</dbReference>
<accession>G8JS48</accession>
<evidence type="ECO:0000256" key="1">
    <source>
        <dbReference type="ARBA" id="ARBA00011045"/>
    </source>
</evidence>
<dbReference type="OMA" id="LHWSIAN"/>
<dbReference type="FunCoup" id="G8JS48">
    <property type="interactions" value="224"/>
</dbReference>
<evidence type="ECO:0000256" key="2">
    <source>
        <dbReference type="ARBA" id="ARBA00015214"/>
    </source>
</evidence>
<dbReference type="GO" id="GO:0005829">
    <property type="term" value="C:cytosol"/>
    <property type="evidence" value="ECO:0007669"/>
    <property type="project" value="EnsemblFungi"/>
</dbReference>
<organism evidence="6 7">
    <name type="scientific">Eremothecium cymbalariae (strain CBS 270.75 / DBVPG 7215 / KCTC 17166 / NRRL Y-17582)</name>
    <name type="common">Yeast</name>
    <dbReference type="NCBI Taxonomy" id="931890"/>
    <lineage>
        <taxon>Eukaryota</taxon>
        <taxon>Fungi</taxon>
        <taxon>Dikarya</taxon>
        <taxon>Ascomycota</taxon>
        <taxon>Saccharomycotina</taxon>
        <taxon>Saccharomycetes</taxon>
        <taxon>Saccharomycetales</taxon>
        <taxon>Saccharomycetaceae</taxon>
        <taxon>Eremothecium</taxon>
    </lineage>
</organism>
<dbReference type="HOGENOM" id="CLU_046722_1_0_1"/>
<dbReference type="OrthoDB" id="10250458at2759"/>
<dbReference type="InterPro" id="IPR013918">
    <property type="entry name" value="Nucleotide_exch_fac_Fes1"/>
</dbReference>
<proteinExistence type="inferred from homology"/>
<comment type="similarity">
    <text evidence="1">Belongs to the FES1 family.</text>
</comment>
<dbReference type="EMBL" id="CP002499">
    <property type="protein sequence ID" value="AET38967.1"/>
    <property type="molecule type" value="Genomic_DNA"/>
</dbReference>